<keyword evidence="3" id="KW-1185">Reference proteome</keyword>
<evidence type="ECO:0000256" key="1">
    <source>
        <dbReference type="SAM" id="MobiDB-lite"/>
    </source>
</evidence>
<proteinExistence type="predicted"/>
<name>C4FDX0_9BIFI</name>
<dbReference type="RefSeq" id="WP_003825727.1">
    <property type="nucleotide sequence ID" value="NZ_AP012322.1"/>
</dbReference>
<reference evidence="2" key="1">
    <citation type="submission" date="2009-04" db="EMBL/GenBank/DDBJ databases">
        <authorList>
            <person name="Weinstock G."/>
            <person name="Sodergren E."/>
            <person name="Clifton S."/>
            <person name="Fulton L."/>
            <person name="Fulton B."/>
            <person name="Courtney L."/>
            <person name="Fronick C."/>
            <person name="Harrison M."/>
            <person name="Strong C."/>
            <person name="Farmer C."/>
            <person name="Delahaunty K."/>
            <person name="Markovic C."/>
            <person name="Hall O."/>
            <person name="Minx P."/>
            <person name="Tomlinson C."/>
            <person name="Mitreva M."/>
            <person name="Nelson J."/>
            <person name="Hou S."/>
            <person name="Wollam A."/>
            <person name="Pepin K.H."/>
            <person name="Johnson M."/>
            <person name="Bhonagiri V."/>
            <person name="Nash W.E."/>
            <person name="Warren W."/>
            <person name="Chinwalla A."/>
            <person name="Mardis E.R."/>
            <person name="Wilson R.K."/>
        </authorList>
    </citation>
    <scope>NUCLEOTIDE SEQUENCE [LARGE SCALE GENOMIC DNA]</scope>
    <source>
        <strain evidence="2">DSM 20098</strain>
    </source>
</reference>
<dbReference type="KEGG" id="bang:BBAG_0441"/>
<comment type="caution">
    <text evidence="2">The sequence shown here is derived from an EMBL/GenBank/DDBJ whole genome shotgun (WGS) entry which is preliminary data.</text>
</comment>
<feature type="region of interest" description="Disordered" evidence="1">
    <location>
        <begin position="1"/>
        <end position="38"/>
    </location>
</feature>
<protein>
    <recommendedName>
        <fullName evidence="4">DUF4194 domain-containing protein</fullName>
    </recommendedName>
</protein>
<dbReference type="Proteomes" id="UP000006408">
    <property type="component" value="Unassembled WGS sequence"/>
</dbReference>
<evidence type="ECO:0000313" key="3">
    <source>
        <dbReference type="Proteomes" id="UP000006408"/>
    </source>
</evidence>
<accession>C4FDX0</accession>
<evidence type="ECO:0008006" key="4">
    <source>
        <dbReference type="Google" id="ProtNLM"/>
    </source>
</evidence>
<dbReference type="InterPro" id="IPR025449">
    <property type="entry name" value="JetB"/>
</dbReference>
<dbReference type="GeneID" id="42865913"/>
<gene>
    <name evidence="2" type="ORF">BIFANG_02508</name>
</gene>
<sequence>MAGGTGGTDDRHDTTKRSEVNNQNGNAMEYEPNEITDNAAGGADAQAAQAVDLDRPAEAVANPYALFNGDTGDMTVEARMAAIALKRDRYISDDLYWLVHDDISIRESVTRSLNNDLLELKENRKYRIMYAAPVNGAETSIRSLKTRASLTREEAAMLAFLRIRVLEYENTRVEPKGWIVSHDEIRAALTSGSGYLASSNDEEGSAKKIRSTISRLMTYGYLDQGDGDDMYLITPLVPVVLDGDVADQWLGVSTDDAAESDGIDEAVADGQADGSDKAMDDADGTNASESPRNGDDPYDADEARDAQADVVAQQEAVDLWVSMGTGASDAAGMAGNEHEENL</sequence>
<dbReference type="eggNOG" id="ENOG5031EP8">
    <property type="taxonomic scope" value="Bacteria"/>
</dbReference>
<evidence type="ECO:0000313" key="2">
    <source>
        <dbReference type="EMBL" id="EEP21151.1"/>
    </source>
</evidence>
<dbReference type="PATRIC" id="fig|518635.17.peg.456"/>
<dbReference type="EMBL" id="ABYS02000004">
    <property type="protein sequence ID" value="EEP21151.1"/>
    <property type="molecule type" value="Genomic_DNA"/>
</dbReference>
<dbReference type="AlphaFoldDB" id="C4FDX0"/>
<feature type="region of interest" description="Disordered" evidence="1">
    <location>
        <begin position="268"/>
        <end position="311"/>
    </location>
</feature>
<dbReference type="Pfam" id="PF13835">
    <property type="entry name" value="DUF4194"/>
    <property type="match status" value="1"/>
</dbReference>
<dbReference type="HOGENOM" id="CLU_069071_0_0_11"/>
<organism evidence="2 3">
    <name type="scientific">Bifidobacterium angulatum DSM 20098 = JCM 7096</name>
    <dbReference type="NCBI Taxonomy" id="518635"/>
    <lineage>
        <taxon>Bacteria</taxon>
        <taxon>Bacillati</taxon>
        <taxon>Actinomycetota</taxon>
        <taxon>Actinomycetes</taxon>
        <taxon>Bifidobacteriales</taxon>
        <taxon>Bifidobacteriaceae</taxon>
        <taxon>Bifidobacterium</taxon>
    </lineage>
</organism>
<feature type="compositionally biased region" description="Basic and acidic residues" evidence="1">
    <location>
        <begin position="8"/>
        <end position="19"/>
    </location>
</feature>